<protein>
    <submittedName>
        <fullName evidence="1">Uncharacterized protein</fullName>
    </submittedName>
</protein>
<reference evidence="1" key="1">
    <citation type="journal article" date="2020" name="Nature">
        <title>Giant virus diversity and host interactions through global metagenomics.</title>
        <authorList>
            <person name="Schulz F."/>
            <person name="Roux S."/>
            <person name="Paez-Espino D."/>
            <person name="Jungbluth S."/>
            <person name="Walsh D.A."/>
            <person name="Denef V.J."/>
            <person name="McMahon K.D."/>
            <person name="Konstantinidis K.T."/>
            <person name="Eloe-Fadrosh E.A."/>
            <person name="Kyrpides N.C."/>
            <person name="Woyke T."/>
        </authorList>
    </citation>
    <scope>NUCLEOTIDE SEQUENCE</scope>
    <source>
        <strain evidence="1">GVMAG-M-3300009159-65</strain>
    </source>
</reference>
<organism evidence="1">
    <name type="scientific">viral metagenome</name>
    <dbReference type="NCBI Taxonomy" id="1070528"/>
    <lineage>
        <taxon>unclassified sequences</taxon>
        <taxon>metagenomes</taxon>
        <taxon>organismal metagenomes</taxon>
    </lineage>
</organism>
<dbReference type="AlphaFoldDB" id="A0A6C0ESF7"/>
<dbReference type="EMBL" id="MN738931">
    <property type="protein sequence ID" value="QHT32116.1"/>
    <property type="molecule type" value="Genomic_DNA"/>
</dbReference>
<accession>A0A6C0ESF7</accession>
<name>A0A6C0ESF7_9ZZZZ</name>
<sequence length="212" mass="21471">MSFPFYADTVNSLNLNASGAGASLALLNGADSMNMSTTSLKFQNGDTLTSMGLSSINVSGANVSLTLTDSTSQLVLSGGSVELGATTQIKLNGSAGTSGQLLTSAGADAVPTWSTLDITALLNIETGTYTNASSLTGINISFSKTYAETPTVFLTANSDGSGNVVAVSLDGVNVSSARVLFASSTLKSLNYVIFPNTAPMSDGNASNYFTAL</sequence>
<evidence type="ECO:0000313" key="1">
    <source>
        <dbReference type="EMBL" id="QHT32116.1"/>
    </source>
</evidence>
<proteinExistence type="predicted"/>